<keyword evidence="18" id="KW-1185">Reference proteome</keyword>
<name>A0A5C6U4N1_9BURK</name>
<evidence type="ECO:0000256" key="8">
    <source>
        <dbReference type="ARBA" id="ARBA00012987"/>
    </source>
</evidence>
<evidence type="ECO:0000256" key="12">
    <source>
        <dbReference type="ARBA" id="ARBA00022801"/>
    </source>
</evidence>
<keyword evidence="12 17" id="KW-0378">Hydrolase</keyword>
<keyword evidence="15" id="KW-0119">Carbohydrate metabolism</keyword>
<comment type="cofactor">
    <cofactor evidence="3">
        <name>Zn(2+)</name>
        <dbReference type="ChEBI" id="CHEBI:29105"/>
    </cofactor>
</comment>
<dbReference type="InterPro" id="IPR036412">
    <property type="entry name" value="HAD-like_sf"/>
</dbReference>
<dbReference type="NCBIfam" id="TIGR01656">
    <property type="entry name" value="Histidinol-ppas"/>
    <property type="match status" value="1"/>
</dbReference>
<dbReference type="InterPro" id="IPR023214">
    <property type="entry name" value="HAD_sf"/>
</dbReference>
<evidence type="ECO:0000256" key="6">
    <source>
        <dbReference type="ARBA" id="ARBA00005628"/>
    </source>
</evidence>
<keyword evidence="10" id="KW-0963">Cytoplasm</keyword>
<reference evidence="17 18" key="1">
    <citation type="submission" date="2019-08" db="EMBL/GenBank/DDBJ databases">
        <authorList>
            <person name="Khan S.A."/>
            <person name="Jeon C.O."/>
            <person name="Jeong S.E."/>
        </authorList>
    </citation>
    <scope>NUCLEOTIDE SEQUENCE [LARGE SCALE GENOMIC DNA]</scope>
    <source>
        <strain evidence="18">IMCC1728</strain>
    </source>
</reference>
<dbReference type="Proteomes" id="UP000321832">
    <property type="component" value="Unassembled WGS sequence"/>
</dbReference>
<dbReference type="GO" id="GO:0034200">
    <property type="term" value="F:D-glycero-beta-D-manno-heptose 1,7-bisphosphate 7-phosphatase activity"/>
    <property type="evidence" value="ECO:0007669"/>
    <property type="project" value="UniProtKB-EC"/>
</dbReference>
<sequence>MPSTQHAMKLVILDRDGTINEDRDDYVKSPEEWQPIPGALEAIARLNHNGWHTVVATNQSGIGRGLFDMATLNAMHLKMHQLLAVHGGRIDAVFFCPHVTEDRCDCRKPQPGLFHQIGERFGLELDAVPVVGDTLRDLQAGVSAGCEPHLVRTGKAAPDRMNDAQIAELVAQVPGTRVHATLDDFAEWLVARERAQKPASARSDE</sequence>
<dbReference type="InterPro" id="IPR006543">
    <property type="entry name" value="Histidinol-phos"/>
</dbReference>
<organism evidence="17 18">
    <name type="scientific">Piscinibacter aquaticus</name>
    <dbReference type="NCBI Taxonomy" id="392597"/>
    <lineage>
        <taxon>Bacteria</taxon>
        <taxon>Pseudomonadati</taxon>
        <taxon>Pseudomonadota</taxon>
        <taxon>Betaproteobacteria</taxon>
        <taxon>Burkholderiales</taxon>
        <taxon>Sphaerotilaceae</taxon>
        <taxon>Piscinibacter</taxon>
    </lineage>
</organism>
<keyword evidence="13" id="KW-0862">Zinc</keyword>
<evidence type="ECO:0000256" key="16">
    <source>
        <dbReference type="ARBA" id="ARBA00031828"/>
    </source>
</evidence>
<comment type="similarity">
    <text evidence="6">Belongs to the GmhB family.</text>
</comment>
<evidence type="ECO:0000256" key="13">
    <source>
        <dbReference type="ARBA" id="ARBA00022833"/>
    </source>
</evidence>
<dbReference type="NCBIfam" id="NF006506">
    <property type="entry name" value="PRK08942.1"/>
    <property type="match status" value="1"/>
</dbReference>
<protein>
    <recommendedName>
        <fullName evidence="9">D-glycero-beta-D-manno-heptose-1,7-bisphosphate 7-phosphatase</fullName>
        <ecNumber evidence="8">3.1.3.82</ecNumber>
    </recommendedName>
    <alternativeName>
        <fullName evidence="16">D,D-heptose 1,7-bisphosphate phosphatase</fullName>
    </alternativeName>
</protein>
<gene>
    <name evidence="17" type="primary">gmhB</name>
    <name evidence="17" type="ORF">FSC37_17305</name>
</gene>
<evidence type="ECO:0000256" key="9">
    <source>
        <dbReference type="ARBA" id="ARBA00014542"/>
    </source>
</evidence>
<keyword evidence="14" id="KW-0460">Magnesium</keyword>
<evidence type="ECO:0000256" key="3">
    <source>
        <dbReference type="ARBA" id="ARBA00001947"/>
    </source>
</evidence>
<comment type="cofactor">
    <cofactor evidence="2">
        <name>Mg(2+)</name>
        <dbReference type="ChEBI" id="CHEBI:18420"/>
    </cofactor>
</comment>
<dbReference type="AlphaFoldDB" id="A0A5C6U4N1"/>
<evidence type="ECO:0000256" key="4">
    <source>
        <dbReference type="ARBA" id="ARBA00004496"/>
    </source>
</evidence>
<evidence type="ECO:0000256" key="2">
    <source>
        <dbReference type="ARBA" id="ARBA00001946"/>
    </source>
</evidence>
<proteinExistence type="inferred from homology"/>
<dbReference type="EMBL" id="VOPW01000001">
    <property type="protein sequence ID" value="TXC67560.1"/>
    <property type="molecule type" value="Genomic_DNA"/>
</dbReference>
<dbReference type="Pfam" id="PF13242">
    <property type="entry name" value="Hydrolase_like"/>
    <property type="match status" value="1"/>
</dbReference>
<evidence type="ECO:0000256" key="10">
    <source>
        <dbReference type="ARBA" id="ARBA00022490"/>
    </source>
</evidence>
<dbReference type="InterPro" id="IPR006549">
    <property type="entry name" value="HAD-SF_hydro_IIIA"/>
</dbReference>
<comment type="caution">
    <text evidence="17">The sequence shown here is derived from an EMBL/GenBank/DDBJ whole genome shotgun (WGS) entry which is preliminary data.</text>
</comment>
<comment type="subunit">
    <text evidence="7">Monomer.</text>
</comment>
<dbReference type="GO" id="GO:0046872">
    <property type="term" value="F:metal ion binding"/>
    <property type="evidence" value="ECO:0007669"/>
    <property type="project" value="UniProtKB-KW"/>
</dbReference>
<comment type="catalytic activity">
    <reaction evidence="1">
        <text>D-glycero-beta-D-manno-heptose 1,7-bisphosphate + H2O = D-glycero-beta-D-manno-heptose 1-phosphate + phosphate</text>
        <dbReference type="Rhea" id="RHEA:28518"/>
        <dbReference type="ChEBI" id="CHEBI:15377"/>
        <dbReference type="ChEBI" id="CHEBI:43474"/>
        <dbReference type="ChEBI" id="CHEBI:60208"/>
        <dbReference type="ChEBI" id="CHEBI:61593"/>
        <dbReference type="EC" id="3.1.3.82"/>
    </reaction>
</comment>
<evidence type="ECO:0000256" key="5">
    <source>
        <dbReference type="ARBA" id="ARBA00004708"/>
    </source>
</evidence>
<dbReference type="FunFam" id="3.40.50.1000:FF:000168">
    <property type="entry name" value="D,D-heptose 1,7-bisphosphate phosphatase"/>
    <property type="match status" value="1"/>
</dbReference>
<evidence type="ECO:0000256" key="1">
    <source>
        <dbReference type="ARBA" id="ARBA00001226"/>
    </source>
</evidence>
<evidence type="ECO:0000256" key="14">
    <source>
        <dbReference type="ARBA" id="ARBA00022842"/>
    </source>
</evidence>
<evidence type="ECO:0000313" key="18">
    <source>
        <dbReference type="Proteomes" id="UP000321832"/>
    </source>
</evidence>
<evidence type="ECO:0000256" key="15">
    <source>
        <dbReference type="ARBA" id="ARBA00023277"/>
    </source>
</evidence>
<dbReference type="CDD" id="cd07503">
    <property type="entry name" value="HAD_HisB-N"/>
    <property type="match status" value="1"/>
</dbReference>
<comment type="subcellular location">
    <subcellularLocation>
        <location evidence="4">Cytoplasm</location>
    </subcellularLocation>
</comment>
<dbReference type="GO" id="GO:0005975">
    <property type="term" value="P:carbohydrate metabolic process"/>
    <property type="evidence" value="ECO:0007669"/>
    <property type="project" value="InterPro"/>
</dbReference>
<dbReference type="PANTHER" id="PTHR42891:SF1">
    <property type="entry name" value="D-GLYCERO-BETA-D-MANNO-HEPTOSE-1,7-BISPHOSPHATE 7-PHOSPHATASE"/>
    <property type="match status" value="1"/>
</dbReference>
<dbReference type="SUPFAM" id="SSF56784">
    <property type="entry name" value="HAD-like"/>
    <property type="match status" value="1"/>
</dbReference>
<dbReference type="Gene3D" id="3.40.50.1000">
    <property type="entry name" value="HAD superfamily/HAD-like"/>
    <property type="match status" value="1"/>
</dbReference>
<comment type="pathway">
    <text evidence="5">Nucleotide-sugar biosynthesis; ADP-L-glycero-beta-D-manno-heptose biosynthesis; ADP-L-glycero-beta-D-manno-heptose from D-glycero-beta-D-manno-heptose 7-phosphate: step 2/4.</text>
</comment>
<evidence type="ECO:0000256" key="11">
    <source>
        <dbReference type="ARBA" id="ARBA00022723"/>
    </source>
</evidence>
<dbReference type="InterPro" id="IPR004446">
    <property type="entry name" value="Heptose_bisP_phosphatase"/>
</dbReference>
<keyword evidence="11" id="KW-0479">Metal-binding</keyword>
<dbReference type="EC" id="3.1.3.82" evidence="8"/>
<dbReference type="GO" id="GO:0005737">
    <property type="term" value="C:cytoplasm"/>
    <property type="evidence" value="ECO:0007669"/>
    <property type="project" value="UniProtKB-SubCell"/>
</dbReference>
<dbReference type="NCBIfam" id="TIGR01662">
    <property type="entry name" value="HAD-SF-IIIA"/>
    <property type="match status" value="1"/>
</dbReference>
<evidence type="ECO:0000256" key="7">
    <source>
        <dbReference type="ARBA" id="ARBA00011245"/>
    </source>
</evidence>
<evidence type="ECO:0000313" key="17">
    <source>
        <dbReference type="EMBL" id="TXC67560.1"/>
    </source>
</evidence>
<accession>A0A5C6U4N1</accession>
<dbReference type="PANTHER" id="PTHR42891">
    <property type="entry name" value="D-GLYCERO-BETA-D-MANNO-HEPTOSE-1,7-BISPHOSPHATE 7-PHOSPHATASE"/>
    <property type="match status" value="1"/>
</dbReference>